<dbReference type="GO" id="GO:0032259">
    <property type="term" value="P:methylation"/>
    <property type="evidence" value="ECO:0007669"/>
    <property type="project" value="UniProtKB-KW"/>
</dbReference>
<reference evidence="2 3" key="2">
    <citation type="submission" date="2019-01" db="EMBL/GenBank/DDBJ databases">
        <title>Hymenobacter humicola sp. nov., isolated from soils in Antarctica.</title>
        <authorList>
            <person name="Sedlacek I."/>
            <person name="Holochova P."/>
            <person name="Kralova S."/>
            <person name="Pantucek R."/>
            <person name="Stankova E."/>
            <person name="Vrbovska V."/>
            <person name="Kristofova L."/>
            <person name="Svec P."/>
            <person name="Busse H.-J."/>
        </authorList>
    </citation>
    <scope>NUCLEOTIDE SEQUENCE [LARGE SCALE GENOMIC DNA]</scope>
    <source>
        <strain evidence="2 3">CCM 8852</strain>
    </source>
</reference>
<dbReference type="OrthoDB" id="9810615at2"/>
<dbReference type="EMBL" id="QYCN01000017">
    <property type="protein sequence ID" value="RIY09235.1"/>
    <property type="molecule type" value="Genomic_DNA"/>
</dbReference>
<reference evidence="2 3" key="1">
    <citation type="submission" date="2018-09" db="EMBL/GenBank/DDBJ databases">
        <authorList>
            <person name="Zeman M."/>
            <person name="Pardy F."/>
        </authorList>
    </citation>
    <scope>NUCLEOTIDE SEQUENCE [LARGE SCALE GENOMIC DNA]</scope>
    <source>
        <strain evidence="2 3">CCM 8852</strain>
    </source>
</reference>
<sequence>MRRAGEGVGNIIRFNWHFYAGAAGVALALTAGLVLRADSAAWRLGLGLALAAVLVPTVVSLLVSWYVYDLAGLYSFEWLDTGDAPPRQLVNIHAGFDESSARLCQRFPAAQLRVLDFYDPTEHTEVSIRRARAACPPYPGTEAVRPPALPLPAAATNLVVVLLAAHEIRRPAQRVAFLRELGRVLAPGGRAVVVEHLRDPVNFLAYTIGFLHFYSRATWLSAFHQAGLRLRTEQKITPFISVFVLENESAMMK</sequence>
<evidence type="ECO:0000256" key="1">
    <source>
        <dbReference type="SAM" id="Phobius"/>
    </source>
</evidence>
<feature type="transmembrane region" description="Helical" evidence="1">
    <location>
        <begin position="16"/>
        <end position="35"/>
    </location>
</feature>
<dbReference type="Gene3D" id="3.40.50.150">
    <property type="entry name" value="Vaccinia Virus protein VP39"/>
    <property type="match status" value="1"/>
</dbReference>
<keyword evidence="2" id="KW-0808">Transferase</keyword>
<keyword evidence="2" id="KW-0489">Methyltransferase</keyword>
<dbReference type="AlphaFoldDB" id="A0A418QVI4"/>
<evidence type="ECO:0000313" key="2">
    <source>
        <dbReference type="EMBL" id="RIY09235.1"/>
    </source>
</evidence>
<dbReference type="Proteomes" id="UP000284250">
    <property type="component" value="Unassembled WGS sequence"/>
</dbReference>
<feature type="transmembrane region" description="Helical" evidence="1">
    <location>
        <begin position="47"/>
        <end position="68"/>
    </location>
</feature>
<dbReference type="SUPFAM" id="SSF53335">
    <property type="entry name" value="S-adenosyl-L-methionine-dependent methyltransferases"/>
    <property type="match status" value="1"/>
</dbReference>
<keyword evidence="3" id="KW-1185">Reference proteome</keyword>
<gene>
    <name evidence="2" type="ORF">D0T11_12405</name>
</gene>
<protein>
    <submittedName>
        <fullName evidence="2">Methyltransferase</fullName>
    </submittedName>
</protein>
<comment type="caution">
    <text evidence="2">The sequence shown here is derived from an EMBL/GenBank/DDBJ whole genome shotgun (WGS) entry which is preliminary data.</text>
</comment>
<proteinExistence type="predicted"/>
<dbReference type="GO" id="GO:0008168">
    <property type="term" value="F:methyltransferase activity"/>
    <property type="evidence" value="ECO:0007669"/>
    <property type="project" value="UniProtKB-KW"/>
</dbReference>
<dbReference type="RefSeq" id="WP_119656115.1">
    <property type="nucleotide sequence ID" value="NZ_JBHUOI010000073.1"/>
</dbReference>
<organism evidence="2 3">
    <name type="scientific">Hymenobacter rubripertinctus</name>
    <dbReference type="NCBI Taxonomy" id="2029981"/>
    <lineage>
        <taxon>Bacteria</taxon>
        <taxon>Pseudomonadati</taxon>
        <taxon>Bacteroidota</taxon>
        <taxon>Cytophagia</taxon>
        <taxon>Cytophagales</taxon>
        <taxon>Hymenobacteraceae</taxon>
        <taxon>Hymenobacter</taxon>
    </lineage>
</organism>
<name>A0A418QVI4_9BACT</name>
<dbReference type="InterPro" id="IPR029063">
    <property type="entry name" value="SAM-dependent_MTases_sf"/>
</dbReference>
<keyword evidence="1" id="KW-1133">Transmembrane helix</keyword>
<evidence type="ECO:0000313" key="3">
    <source>
        <dbReference type="Proteomes" id="UP000284250"/>
    </source>
</evidence>
<keyword evidence="1" id="KW-0472">Membrane</keyword>
<accession>A0A418QVI4</accession>
<keyword evidence="1" id="KW-0812">Transmembrane</keyword>